<feature type="non-terminal residue" evidence="2">
    <location>
        <position position="212"/>
    </location>
</feature>
<feature type="chain" id="PRO_5043865316" evidence="1">
    <location>
        <begin position="18"/>
        <end position="212"/>
    </location>
</feature>
<dbReference type="SUPFAM" id="SSF53448">
    <property type="entry name" value="Nucleotide-diphospho-sugar transferases"/>
    <property type="match status" value="1"/>
</dbReference>
<dbReference type="InterPro" id="IPR029044">
    <property type="entry name" value="Nucleotide-diphossugar_trans"/>
</dbReference>
<evidence type="ECO:0000256" key="1">
    <source>
        <dbReference type="SAM" id="SignalP"/>
    </source>
</evidence>
<comment type="caution">
    <text evidence="2">The sequence shown here is derived from an EMBL/GenBank/DDBJ whole genome shotgun (WGS) entry which is preliminary data.</text>
</comment>
<dbReference type="EMBL" id="BTSY01000006">
    <property type="protein sequence ID" value="GMT34827.1"/>
    <property type="molecule type" value="Genomic_DNA"/>
</dbReference>
<accession>A0AAV5WYK0</accession>
<sequence>MKWRILLISVHFAISTSESNIAFVSTLTSESYTLPAKVLAYTLRELHPHIPYVIVATEDISNETVDELRNDNVDVRRTEKIDTPFIADHKATKFQYTKIRLWAMTSYSSLVYNDMIAKSALYNYSSYDGGDQTKRGPMFLENDTAPPCDYPYRPLSAVYNYDIGMYYLNGGRSLISPAIIHYTMGPVKPWKWWTYPLFDINNHWLRARWDFQ</sequence>
<evidence type="ECO:0000313" key="2">
    <source>
        <dbReference type="EMBL" id="GMT34827.1"/>
    </source>
</evidence>
<evidence type="ECO:0000313" key="3">
    <source>
        <dbReference type="Proteomes" id="UP001432322"/>
    </source>
</evidence>
<dbReference type="InterPro" id="IPR050587">
    <property type="entry name" value="GNT1/Glycosyltrans_8"/>
</dbReference>
<dbReference type="AlphaFoldDB" id="A0AAV5WYK0"/>
<proteinExistence type="predicted"/>
<name>A0AAV5WYK0_9BILA</name>
<keyword evidence="1" id="KW-0732">Signal</keyword>
<reference evidence="2" key="1">
    <citation type="submission" date="2023-10" db="EMBL/GenBank/DDBJ databases">
        <title>Genome assembly of Pristionchus species.</title>
        <authorList>
            <person name="Yoshida K."/>
            <person name="Sommer R.J."/>
        </authorList>
    </citation>
    <scope>NUCLEOTIDE SEQUENCE</scope>
    <source>
        <strain evidence="2">RS5133</strain>
    </source>
</reference>
<protein>
    <submittedName>
        <fullName evidence="2">Uncharacterized protein</fullName>
    </submittedName>
</protein>
<gene>
    <name evidence="2" type="ORF">PFISCL1PPCAC_26124</name>
</gene>
<organism evidence="2 3">
    <name type="scientific">Pristionchus fissidentatus</name>
    <dbReference type="NCBI Taxonomy" id="1538716"/>
    <lineage>
        <taxon>Eukaryota</taxon>
        <taxon>Metazoa</taxon>
        <taxon>Ecdysozoa</taxon>
        <taxon>Nematoda</taxon>
        <taxon>Chromadorea</taxon>
        <taxon>Rhabditida</taxon>
        <taxon>Rhabditina</taxon>
        <taxon>Diplogasteromorpha</taxon>
        <taxon>Diplogasteroidea</taxon>
        <taxon>Neodiplogasteridae</taxon>
        <taxon>Pristionchus</taxon>
    </lineage>
</organism>
<dbReference type="Proteomes" id="UP001432322">
    <property type="component" value="Unassembled WGS sequence"/>
</dbReference>
<dbReference type="Gene3D" id="3.90.550.10">
    <property type="entry name" value="Spore Coat Polysaccharide Biosynthesis Protein SpsA, Chain A"/>
    <property type="match status" value="2"/>
</dbReference>
<dbReference type="PANTHER" id="PTHR11183">
    <property type="entry name" value="GLYCOGENIN SUBFAMILY MEMBER"/>
    <property type="match status" value="1"/>
</dbReference>
<feature type="signal peptide" evidence="1">
    <location>
        <begin position="1"/>
        <end position="17"/>
    </location>
</feature>
<keyword evidence="3" id="KW-1185">Reference proteome</keyword>